<protein>
    <submittedName>
        <fullName evidence="1">Uncharacterized protein</fullName>
    </submittedName>
</protein>
<organism evidence="1 2">
    <name type="scientific">Lyophyllum shimeji</name>
    <name type="common">Hon-shimeji</name>
    <name type="synonym">Tricholoma shimeji</name>
    <dbReference type="NCBI Taxonomy" id="47721"/>
    <lineage>
        <taxon>Eukaryota</taxon>
        <taxon>Fungi</taxon>
        <taxon>Dikarya</taxon>
        <taxon>Basidiomycota</taxon>
        <taxon>Agaricomycotina</taxon>
        <taxon>Agaricomycetes</taxon>
        <taxon>Agaricomycetidae</taxon>
        <taxon>Agaricales</taxon>
        <taxon>Tricholomatineae</taxon>
        <taxon>Lyophyllaceae</taxon>
        <taxon>Lyophyllum</taxon>
    </lineage>
</organism>
<dbReference type="Proteomes" id="UP001063166">
    <property type="component" value="Unassembled WGS sequence"/>
</dbReference>
<dbReference type="EMBL" id="BRPK01000005">
    <property type="protein sequence ID" value="GLB38459.1"/>
    <property type="molecule type" value="Genomic_DNA"/>
</dbReference>
<evidence type="ECO:0000313" key="1">
    <source>
        <dbReference type="EMBL" id="GLB38459.1"/>
    </source>
</evidence>
<evidence type="ECO:0000313" key="2">
    <source>
        <dbReference type="Proteomes" id="UP001063166"/>
    </source>
</evidence>
<dbReference type="AlphaFoldDB" id="A0A9P3PN30"/>
<reference evidence="1" key="1">
    <citation type="submission" date="2022-07" db="EMBL/GenBank/DDBJ databases">
        <title>The genome of Lyophyllum shimeji provides insight into the initial evolution of ectomycorrhizal fungal genome.</title>
        <authorList>
            <person name="Kobayashi Y."/>
            <person name="Shibata T."/>
            <person name="Hirakawa H."/>
            <person name="Shigenobu S."/>
            <person name="Nishiyama T."/>
            <person name="Yamada A."/>
            <person name="Hasebe M."/>
            <person name="Kawaguchi M."/>
        </authorList>
    </citation>
    <scope>NUCLEOTIDE SEQUENCE</scope>
    <source>
        <strain evidence="1">AT787</strain>
    </source>
</reference>
<accession>A0A9P3PN30</accession>
<name>A0A9P3PN30_LYOSH</name>
<comment type="caution">
    <text evidence="1">The sequence shown here is derived from an EMBL/GenBank/DDBJ whole genome shotgun (WGS) entry which is preliminary data.</text>
</comment>
<gene>
    <name evidence="1" type="ORF">LshimejAT787_0503240</name>
</gene>
<keyword evidence="2" id="KW-1185">Reference proteome</keyword>
<sequence>MQYHRDYSSTRFMRGYDEPRSPFPRMLHVLVPLVIHTLENVTIRSVLCVLQEHHRKRETWDGITTIR</sequence>
<proteinExistence type="predicted"/>